<keyword evidence="3" id="KW-1185">Reference proteome</keyword>
<dbReference type="AlphaFoldDB" id="A0A5N5MQ32"/>
<evidence type="ECO:0000313" key="3">
    <source>
        <dbReference type="Proteomes" id="UP000326939"/>
    </source>
</evidence>
<evidence type="ECO:0000313" key="2">
    <source>
        <dbReference type="EMBL" id="KAB5557265.1"/>
    </source>
</evidence>
<dbReference type="PANTHER" id="PTHR33133">
    <property type="entry name" value="OS08G0107100 PROTEIN-RELATED"/>
    <property type="match status" value="1"/>
</dbReference>
<keyword evidence="1" id="KW-1133">Transmembrane helix</keyword>
<reference evidence="3" key="1">
    <citation type="journal article" date="2019" name="Gigascience">
        <title>De novo genome assembly of the endangered Acer yangbiense, a plant species with extremely small populations endemic to Yunnan Province, China.</title>
        <authorList>
            <person name="Yang J."/>
            <person name="Wariss H.M."/>
            <person name="Tao L."/>
            <person name="Zhang R."/>
            <person name="Yun Q."/>
            <person name="Hollingsworth P."/>
            <person name="Dao Z."/>
            <person name="Luo G."/>
            <person name="Guo H."/>
            <person name="Ma Y."/>
            <person name="Sun W."/>
        </authorList>
    </citation>
    <scope>NUCLEOTIDE SEQUENCE [LARGE SCALE GENOMIC DNA]</scope>
    <source>
        <strain evidence="3">cv. br00</strain>
    </source>
</reference>
<sequence>MDNHTSLVHFSFIDLHFPPHQSLNFSFSSTVAVMDREQEEMQFLGVFGMYKEAYKIILSWRKIFSQITLALILPLSFIFLAHIEVSNVLFSRIIYNEEELDETQVGTKRYEKISDMISSEWAYFWLFKAAYFTFLLIFSLLSTAAVVYTIACIYTAREVTFKKVMSVVPKVWKRLMITFLSIFIAVFLYNVVSILVLITCVLLIGPSKVLPIFVFFVILYFMGLVYMSIIWQLASVVSVLEEASGIKAMKKSRELLKGKMWVAIIIFFKLNLSSVGLHILFENNVVHGSSLGILYRGSFGILSLLLLLMLFLFGLVIQTVIYFVCKSYHHENIDKSALSDHLEVYMGEYVPLKSKDVQLQHFEV</sequence>
<feature type="transmembrane region" description="Helical" evidence="1">
    <location>
        <begin position="63"/>
        <end position="83"/>
    </location>
</feature>
<evidence type="ECO:0000256" key="1">
    <source>
        <dbReference type="SAM" id="Phobius"/>
    </source>
</evidence>
<feature type="transmembrane region" description="Helical" evidence="1">
    <location>
        <begin position="301"/>
        <end position="325"/>
    </location>
</feature>
<feature type="transmembrane region" description="Helical" evidence="1">
    <location>
        <begin position="210"/>
        <end position="240"/>
    </location>
</feature>
<feature type="transmembrane region" description="Helical" evidence="1">
    <location>
        <begin position="261"/>
        <end position="281"/>
    </location>
</feature>
<comment type="caution">
    <text evidence="2">The sequence shown here is derived from an EMBL/GenBank/DDBJ whole genome shotgun (WGS) entry which is preliminary data.</text>
</comment>
<dbReference type="EMBL" id="VDCV01000005">
    <property type="protein sequence ID" value="KAB5557265.1"/>
    <property type="molecule type" value="Genomic_DNA"/>
</dbReference>
<dbReference type="PANTHER" id="PTHR33133:SF51">
    <property type="entry name" value="THH1_TOM1_TOM3 DOMAIN-CONTAINING PROTEIN"/>
    <property type="match status" value="1"/>
</dbReference>
<feature type="transmembrane region" description="Helical" evidence="1">
    <location>
        <begin position="129"/>
        <end position="154"/>
    </location>
</feature>
<gene>
    <name evidence="2" type="ORF">DKX38_008174</name>
</gene>
<dbReference type="Proteomes" id="UP000326939">
    <property type="component" value="Chromosome 5"/>
</dbReference>
<keyword evidence="1" id="KW-0812">Transmembrane</keyword>
<name>A0A5N5MQ32_9ROSI</name>
<organism evidence="2 3">
    <name type="scientific">Salix brachista</name>
    <dbReference type="NCBI Taxonomy" id="2182728"/>
    <lineage>
        <taxon>Eukaryota</taxon>
        <taxon>Viridiplantae</taxon>
        <taxon>Streptophyta</taxon>
        <taxon>Embryophyta</taxon>
        <taxon>Tracheophyta</taxon>
        <taxon>Spermatophyta</taxon>
        <taxon>Magnoliopsida</taxon>
        <taxon>eudicotyledons</taxon>
        <taxon>Gunneridae</taxon>
        <taxon>Pentapetalae</taxon>
        <taxon>rosids</taxon>
        <taxon>fabids</taxon>
        <taxon>Malpighiales</taxon>
        <taxon>Salicaceae</taxon>
        <taxon>Saliceae</taxon>
        <taxon>Salix</taxon>
    </lineage>
</organism>
<feature type="transmembrane region" description="Helical" evidence="1">
    <location>
        <begin position="175"/>
        <end position="204"/>
    </location>
</feature>
<keyword evidence="1" id="KW-0472">Membrane</keyword>
<accession>A0A5N5MQ32</accession>
<proteinExistence type="predicted"/>
<protein>
    <submittedName>
        <fullName evidence="2">Uncharacterized protein</fullName>
    </submittedName>
</protein>